<accession>A0A644WJI8</accession>
<dbReference type="Pfam" id="PF01497">
    <property type="entry name" value="Peripla_BP_2"/>
    <property type="match status" value="1"/>
</dbReference>
<evidence type="ECO:0000259" key="1">
    <source>
        <dbReference type="PROSITE" id="PS50983"/>
    </source>
</evidence>
<dbReference type="Gene3D" id="3.40.50.1980">
    <property type="entry name" value="Nitrogenase molybdenum iron protein domain"/>
    <property type="match status" value="2"/>
</dbReference>
<dbReference type="PANTHER" id="PTHR30535">
    <property type="entry name" value="VITAMIN B12-BINDING PROTEIN"/>
    <property type="match status" value="1"/>
</dbReference>
<organism evidence="2">
    <name type="scientific">bioreactor metagenome</name>
    <dbReference type="NCBI Taxonomy" id="1076179"/>
    <lineage>
        <taxon>unclassified sequences</taxon>
        <taxon>metagenomes</taxon>
        <taxon>ecological metagenomes</taxon>
    </lineage>
</organism>
<dbReference type="GO" id="GO:0071281">
    <property type="term" value="P:cellular response to iron ion"/>
    <property type="evidence" value="ECO:0007669"/>
    <property type="project" value="TreeGrafter"/>
</dbReference>
<feature type="domain" description="Fe/B12 periplasmic-binding" evidence="1">
    <location>
        <begin position="93"/>
        <end position="364"/>
    </location>
</feature>
<dbReference type="InterPro" id="IPR050902">
    <property type="entry name" value="ABC_Transporter_SBP"/>
</dbReference>
<gene>
    <name evidence="2" type="ORF">SDC9_50229</name>
</gene>
<dbReference type="AlphaFoldDB" id="A0A644WJI8"/>
<dbReference type="PANTHER" id="PTHR30535:SF34">
    <property type="entry name" value="MOLYBDATE-BINDING PROTEIN MOLA"/>
    <property type="match status" value="1"/>
</dbReference>
<sequence length="377" mass="42463">MKMKALFFVIVLVLTTACNQVNRQDDTTRSGSGDTLNLLYAEGFDIVYHSGYKEVIVNDPWQQGKVFARYYVVADDSIVTPADGNVIRQPVASLAVTSSTHFEFLALLDVIERVSGVCSPDLIYNAYIQFQVKNGELEDLGDAFNINVEKTLRLQPAMLMMSGYKQDDPYAKRVMQAGIPVVYNNEWMESSLLARAEWIKFIAVFFDKEKEADSIFNVVNESYQSVKAKAQAVKEKPAIVSGSNFRGTWYMPGGNSFMAHLFADAGGDYYYAGDDSKGSLPLNVESVLKNFSHADVWLNCNFASIDELVQADKKHALFKPVTTKRVYNFNKRMLPSSANDFWESAVARPDWLLLDVISVLHPDLYPDHELIYTEQLK</sequence>
<comment type="caution">
    <text evidence="2">The sequence shown here is derived from an EMBL/GenBank/DDBJ whole genome shotgun (WGS) entry which is preliminary data.</text>
</comment>
<name>A0A644WJI8_9ZZZZ</name>
<reference evidence="2" key="1">
    <citation type="submission" date="2019-08" db="EMBL/GenBank/DDBJ databases">
        <authorList>
            <person name="Kucharzyk K."/>
            <person name="Murdoch R.W."/>
            <person name="Higgins S."/>
            <person name="Loffler F."/>
        </authorList>
    </citation>
    <scope>NUCLEOTIDE SEQUENCE</scope>
</reference>
<proteinExistence type="predicted"/>
<dbReference type="InterPro" id="IPR002491">
    <property type="entry name" value="ABC_transptr_periplasmic_BD"/>
</dbReference>
<dbReference type="EMBL" id="VSSQ01000996">
    <property type="protein sequence ID" value="MPM03962.1"/>
    <property type="molecule type" value="Genomic_DNA"/>
</dbReference>
<dbReference type="PROSITE" id="PS50983">
    <property type="entry name" value="FE_B12_PBP"/>
    <property type="match status" value="1"/>
</dbReference>
<dbReference type="PROSITE" id="PS51257">
    <property type="entry name" value="PROKAR_LIPOPROTEIN"/>
    <property type="match status" value="1"/>
</dbReference>
<dbReference type="SUPFAM" id="SSF53807">
    <property type="entry name" value="Helical backbone' metal receptor"/>
    <property type="match status" value="1"/>
</dbReference>
<protein>
    <recommendedName>
        <fullName evidence="1">Fe/B12 periplasmic-binding domain-containing protein</fullName>
    </recommendedName>
</protein>
<evidence type="ECO:0000313" key="2">
    <source>
        <dbReference type="EMBL" id="MPM03962.1"/>
    </source>
</evidence>